<keyword evidence="6 10" id="KW-0051">Antiviral defense</keyword>
<dbReference type="NCBIfam" id="TIGR00287">
    <property type="entry name" value="cas1"/>
    <property type="match status" value="1"/>
</dbReference>
<dbReference type="STRING" id="1423753.FD28_GL000927"/>
<gene>
    <name evidence="10" type="primary">cas1</name>
    <name evidence="11" type="ORF">FD28_GL000927</name>
</gene>
<evidence type="ECO:0000256" key="2">
    <source>
        <dbReference type="ARBA" id="ARBA00022723"/>
    </source>
</evidence>
<evidence type="ECO:0000313" key="12">
    <source>
        <dbReference type="Proteomes" id="UP000051580"/>
    </source>
</evidence>
<dbReference type="GO" id="GO:0043571">
    <property type="term" value="P:maintenance of CRISPR repeat elements"/>
    <property type="evidence" value="ECO:0007669"/>
    <property type="project" value="UniProtKB-UniRule"/>
</dbReference>
<reference evidence="11 12" key="1">
    <citation type="journal article" date="2015" name="Genome Announc.">
        <title>Expanding the biotechnology potential of lactobacilli through comparative genomics of 213 strains and associated genera.</title>
        <authorList>
            <person name="Sun Z."/>
            <person name="Harris H.M."/>
            <person name="McCann A."/>
            <person name="Guo C."/>
            <person name="Argimon S."/>
            <person name="Zhang W."/>
            <person name="Yang X."/>
            <person name="Jeffery I.B."/>
            <person name="Cooney J.C."/>
            <person name="Kagawa T.F."/>
            <person name="Liu W."/>
            <person name="Song Y."/>
            <person name="Salvetti E."/>
            <person name="Wrobel A."/>
            <person name="Rasinkangas P."/>
            <person name="Parkhill J."/>
            <person name="Rea M.C."/>
            <person name="O'Sullivan O."/>
            <person name="Ritari J."/>
            <person name="Douillard F.P."/>
            <person name="Paul Ross R."/>
            <person name="Yang R."/>
            <person name="Briner A.E."/>
            <person name="Felis G.E."/>
            <person name="de Vos W.M."/>
            <person name="Barrangou R."/>
            <person name="Klaenhammer T.R."/>
            <person name="Caufield P.W."/>
            <person name="Cui Y."/>
            <person name="Zhang H."/>
            <person name="O'Toole P.W."/>
        </authorList>
    </citation>
    <scope>NUCLEOTIDE SEQUENCE [LARGE SCALE GENOMIC DNA]</scope>
    <source>
        <strain evidence="11 12">DSM 16381</strain>
    </source>
</reference>
<dbReference type="Pfam" id="PF01867">
    <property type="entry name" value="Cas_Cas1"/>
    <property type="match status" value="2"/>
</dbReference>
<comment type="function">
    <text evidence="10">CRISPR (clustered regularly interspaced short palindromic repeat), is an adaptive immune system that provides protection against mobile genetic elements (viruses, transposable elements and conjugative plasmids). CRISPR clusters contain spacers, sequences complementary to antecedent mobile elements, and target invading nucleic acids. CRISPR clusters are transcribed and processed into CRISPR RNA (crRNA). Acts as a dsDNA endonuclease. Involved in the integration of spacer DNA into the CRISPR cassette.</text>
</comment>
<keyword evidence="1 10" id="KW-0540">Nuclease</keyword>
<dbReference type="InterPro" id="IPR042206">
    <property type="entry name" value="CRISPR-assoc_Cas1_C"/>
</dbReference>
<comment type="subunit">
    <text evidence="9 10">Homodimer, forms a heterotetramer with a Cas2 homodimer.</text>
</comment>
<protein>
    <recommendedName>
        <fullName evidence="10">CRISPR-associated endonuclease Cas1</fullName>
        <ecNumber evidence="10">3.1.-.-</ecNumber>
    </recommendedName>
</protein>
<evidence type="ECO:0000256" key="8">
    <source>
        <dbReference type="ARBA" id="ARBA00023211"/>
    </source>
</evidence>
<comment type="similarity">
    <text evidence="10">Belongs to the CRISPR-associated endonuclease Cas1 family.</text>
</comment>
<evidence type="ECO:0000256" key="3">
    <source>
        <dbReference type="ARBA" id="ARBA00022759"/>
    </source>
</evidence>
<evidence type="ECO:0000256" key="5">
    <source>
        <dbReference type="ARBA" id="ARBA00022842"/>
    </source>
</evidence>
<dbReference type="PANTHER" id="PTHR34353">
    <property type="entry name" value="CRISPR-ASSOCIATED ENDONUCLEASE CAS1 1"/>
    <property type="match status" value="1"/>
</dbReference>
<dbReference type="PANTHER" id="PTHR34353:SF2">
    <property type="entry name" value="CRISPR-ASSOCIATED ENDONUCLEASE CAS1 1"/>
    <property type="match status" value="1"/>
</dbReference>
<evidence type="ECO:0000256" key="10">
    <source>
        <dbReference type="HAMAP-Rule" id="MF_01470"/>
    </source>
</evidence>
<dbReference type="Proteomes" id="UP000051580">
    <property type="component" value="Unassembled WGS sequence"/>
</dbReference>
<keyword evidence="5 10" id="KW-0460">Magnesium</keyword>
<evidence type="ECO:0000313" key="11">
    <source>
        <dbReference type="EMBL" id="KRL93741.1"/>
    </source>
</evidence>
<dbReference type="GO" id="GO:0003677">
    <property type="term" value="F:DNA binding"/>
    <property type="evidence" value="ECO:0007669"/>
    <property type="project" value="UniProtKB-KW"/>
</dbReference>
<keyword evidence="2 10" id="KW-0479">Metal-binding</keyword>
<dbReference type="InterPro" id="IPR002729">
    <property type="entry name" value="CRISPR-assoc_Cas1"/>
</dbReference>
<feature type="binding site" evidence="10">
    <location>
        <position position="157"/>
    </location>
    <ligand>
        <name>Mn(2+)</name>
        <dbReference type="ChEBI" id="CHEBI:29035"/>
    </ligand>
</feature>
<dbReference type="GO" id="GO:0016787">
    <property type="term" value="F:hydrolase activity"/>
    <property type="evidence" value="ECO:0007669"/>
    <property type="project" value="UniProtKB-KW"/>
</dbReference>
<accession>A0A0R1UKK3</accession>
<dbReference type="InterPro" id="IPR019855">
    <property type="entry name" value="CRISPR-assoc_Cas1_NMENI"/>
</dbReference>
<dbReference type="HAMAP" id="MF_01470">
    <property type="entry name" value="Cas1"/>
    <property type="match status" value="1"/>
</dbReference>
<dbReference type="Gene3D" id="1.20.120.920">
    <property type="entry name" value="CRISPR-associated endonuclease Cas1, C-terminal domain"/>
    <property type="match status" value="1"/>
</dbReference>
<evidence type="ECO:0000256" key="4">
    <source>
        <dbReference type="ARBA" id="ARBA00022801"/>
    </source>
</evidence>
<keyword evidence="8 10" id="KW-0464">Manganese</keyword>
<keyword evidence="4 10" id="KW-0378">Hydrolase</keyword>
<organism evidence="11 12">
    <name type="scientific">Levilactobacillus hammesii DSM 16381</name>
    <dbReference type="NCBI Taxonomy" id="1423753"/>
    <lineage>
        <taxon>Bacteria</taxon>
        <taxon>Bacillati</taxon>
        <taxon>Bacillota</taxon>
        <taxon>Bacilli</taxon>
        <taxon>Lactobacillales</taxon>
        <taxon>Lactobacillaceae</taxon>
        <taxon>Levilactobacillus</taxon>
    </lineage>
</organism>
<comment type="caution">
    <text evidence="11">The sequence shown here is derived from an EMBL/GenBank/DDBJ whole genome shotgun (WGS) entry which is preliminary data.</text>
</comment>
<keyword evidence="12" id="KW-1185">Reference proteome</keyword>
<evidence type="ECO:0000256" key="1">
    <source>
        <dbReference type="ARBA" id="ARBA00022722"/>
    </source>
</evidence>
<evidence type="ECO:0000256" key="9">
    <source>
        <dbReference type="ARBA" id="ARBA00038592"/>
    </source>
</evidence>
<sequence>MSQLLTQGGSIMGWRTIMISHHAKVSLTAGNLDIQTDTDRFHVPVRDVDILLVQTLQAVVTTSAIAALSEVHAKIIFTGRDGQPICETTGCYPNARTAALVTAQVNWNSTRVANLWTRIVAAKLNNQIAVADMLNADVSSLNDEMDKLELNDETNREAVVARQYFPLLFGDDFSRSDFVPVNAALNYGYSILLSLVDRAIVARGYLTCFGIHHDNAGNAFNLGSDLMEPFRPIIDYWVAQHKILDLTPDIKFGLVRLLELKMVYEDKTETLENVVEKHVVNCLKYLSDETDQVKIGVVVPHEVSDNAINDYV</sequence>
<dbReference type="PATRIC" id="fig|1423753.3.peg.967"/>
<dbReference type="InterPro" id="IPR050646">
    <property type="entry name" value="Cas1"/>
</dbReference>
<comment type="cofactor">
    <cofactor evidence="10">
        <name>Mg(2+)</name>
        <dbReference type="ChEBI" id="CHEBI:18420"/>
    </cofactor>
    <cofactor evidence="10">
        <name>Mn(2+)</name>
        <dbReference type="ChEBI" id="CHEBI:29035"/>
    </cofactor>
</comment>
<dbReference type="EC" id="3.1.-.-" evidence="10"/>
<dbReference type="GO" id="GO:0046872">
    <property type="term" value="F:metal ion binding"/>
    <property type="evidence" value="ECO:0007669"/>
    <property type="project" value="UniProtKB-UniRule"/>
</dbReference>
<keyword evidence="7 10" id="KW-0238">DNA-binding</keyword>
<dbReference type="GO" id="GO:0004520">
    <property type="term" value="F:DNA endonuclease activity"/>
    <property type="evidence" value="ECO:0007669"/>
    <property type="project" value="InterPro"/>
</dbReference>
<keyword evidence="3 10" id="KW-0255">Endonuclease</keyword>
<evidence type="ECO:0000256" key="7">
    <source>
        <dbReference type="ARBA" id="ARBA00023125"/>
    </source>
</evidence>
<proteinExistence type="inferred from homology"/>
<dbReference type="GO" id="GO:0051607">
    <property type="term" value="P:defense response to virus"/>
    <property type="evidence" value="ECO:0007669"/>
    <property type="project" value="UniProtKB-UniRule"/>
</dbReference>
<name>A0A0R1UKK3_9LACO</name>
<dbReference type="NCBIfam" id="TIGR03639">
    <property type="entry name" value="cas1_NMENI"/>
    <property type="match status" value="1"/>
</dbReference>
<dbReference type="EMBL" id="AZFS01000061">
    <property type="protein sequence ID" value="KRL93741.1"/>
    <property type="molecule type" value="Genomic_DNA"/>
</dbReference>
<evidence type="ECO:0000256" key="6">
    <source>
        <dbReference type="ARBA" id="ARBA00023118"/>
    </source>
</evidence>
<feature type="binding site" evidence="10">
    <location>
        <position position="213"/>
    </location>
    <ligand>
        <name>Mn(2+)</name>
        <dbReference type="ChEBI" id="CHEBI:29035"/>
    </ligand>
</feature>
<feature type="binding site" evidence="10">
    <location>
        <position position="228"/>
    </location>
    <ligand>
        <name>Mn(2+)</name>
        <dbReference type="ChEBI" id="CHEBI:29035"/>
    </ligand>
</feature>
<dbReference type="AlphaFoldDB" id="A0A0R1UKK3"/>